<feature type="region of interest" description="Disordered" evidence="6">
    <location>
        <begin position="1"/>
        <end position="30"/>
    </location>
</feature>
<protein>
    <submittedName>
        <fullName evidence="8">(2Fe-2S)-binding protein</fullName>
    </submittedName>
</protein>
<comment type="caution">
    <text evidence="8">The sequence shown here is derived from an EMBL/GenBank/DDBJ whole genome shotgun (WGS) entry which is preliminary data.</text>
</comment>
<dbReference type="InterPro" id="IPR012675">
    <property type="entry name" value="Beta-grasp_dom_sf"/>
</dbReference>
<dbReference type="FunFam" id="1.10.150.120:FF:000003">
    <property type="entry name" value="Carbon monoxide dehydrogenase, small subunit"/>
    <property type="match status" value="1"/>
</dbReference>
<dbReference type="Pfam" id="PF00111">
    <property type="entry name" value="Fer2"/>
    <property type="match status" value="1"/>
</dbReference>
<evidence type="ECO:0000259" key="7">
    <source>
        <dbReference type="PROSITE" id="PS51085"/>
    </source>
</evidence>
<dbReference type="GO" id="GO:0016491">
    <property type="term" value="F:oxidoreductase activity"/>
    <property type="evidence" value="ECO:0007669"/>
    <property type="project" value="UniProtKB-KW"/>
</dbReference>
<sequence length="194" mass="20249">MATATKKKKASGNAKGKTAARKAAPRAAAYTPPPKFPISFTVNGQEVRAEAPAHTSLLYLLRDLGFTEVKNGCEAGDCGACTVLLDGVAVNACCALGVQADGREITTVKGIGTVDNLHPIQKKFIEHGAIQCGFCTPGMIVAAYELLEKKPRPTREEIKAGIAGNLCRCTGYVKIIDAIEAAGGEMASAKGRKS</sequence>
<accession>A0A932MQC4</accession>
<feature type="domain" description="2Fe-2S ferredoxin-type" evidence="7">
    <location>
        <begin position="36"/>
        <end position="111"/>
    </location>
</feature>
<dbReference type="InterPro" id="IPR036884">
    <property type="entry name" value="2Fe-2S-bd_dom_sf"/>
</dbReference>
<dbReference type="CDD" id="cd00207">
    <property type="entry name" value="fer2"/>
    <property type="match status" value="1"/>
</dbReference>
<keyword evidence="5" id="KW-0411">Iron-sulfur</keyword>
<dbReference type="GO" id="GO:0046872">
    <property type="term" value="F:metal ion binding"/>
    <property type="evidence" value="ECO:0007669"/>
    <property type="project" value="UniProtKB-KW"/>
</dbReference>
<keyword evidence="1" id="KW-0001">2Fe-2S</keyword>
<organism evidence="8 9">
    <name type="scientific">Tectimicrobiota bacterium</name>
    <dbReference type="NCBI Taxonomy" id="2528274"/>
    <lineage>
        <taxon>Bacteria</taxon>
        <taxon>Pseudomonadati</taxon>
        <taxon>Nitrospinota/Tectimicrobiota group</taxon>
        <taxon>Candidatus Tectimicrobiota</taxon>
    </lineage>
</organism>
<evidence type="ECO:0000313" key="9">
    <source>
        <dbReference type="Proteomes" id="UP000782312"/>
    </source>
</evidence>
<dbReference type="EMBL" id="JACPUR010000041">
    <property type="protein sequence ID" value="MBI3129522.1"/>
    <property type="molecule type" value="Genomic_DNA"/>
</dbReference>
<feature type="compositionally biased region" description="Basic residues" evidence="6">
    <location>
        <begin position="1"/>
        <end position="10"/>
    </location>
</feature>
<evidence type="ECO:0000313" key="8">
    <source>
        <dbReference type="EMBL" id="MBI3129522.1"/>
    </source>
</evidence>
<evidence type="ECO:0000256" key="1">
    <source>
        <dbReference type="ARBA" id="ARBA00022714"/>
    </source>
</evidence>
<evidence type="ECO:0000256" key="2">
    <source>
        <dbReference type="ARBA" id="ARBA00022723"/>
    </source>
</evidence>
<dbReference type="InterPro" id="IPR051452">
    <property type="entry name" value="Diverse_Oxidoreductases"/>
</dbReference>
<dbReference type="GO" id="GO:0051537">
    <property type="term" value="F:2 iron, 2 sulfur cluster binding"/>
    <property type="evidence" value="ECO:0007669"/>
    <property type="project" value="UniProtKB-KW"/>
</dbReference>
<evidence type="ECO:0000256" key="5">
    <source>
        <dbReference type="ARBA" id="ARBA00023014"/>
    </source>
</evidence>
<reference evidence="8" key="1">
    <citation type="submission" date="2020-07" db="EMBL/GenBank/DDBJ databases">
        <title>Huge and variable diversity of episymbiotic CPR bacteria and DPANN archaea in groundwater ecosystems.</title>
        <authorList>
            <person name="He C.Y."/>
            <person name="Keren R."/>
            <person name="Whittaker M."/>
            <person name="Farag I.F."/>
            <person name="Doudna J."/>
            <person name="Cate J.H.D."/>
            <person name="Banfield J.F."/>
        </authorList>
    </citation>
    <scope>NUCLEOTIDE SEQUENCE</scope>
    <source>
        <strain evidence="8">NC_groundwater_763_Ag_S-0.2um_68_21</strain>
    </source>
</reference>
<dbReference type="Gene3D" id="3.10.20.30">
    <property type="match status" value="1"/>
</dbReference>
<evidence type="ECO:0000256" key="3">
    <source>
        <dbReference type="ARBA" id="ARBA00023002"/>
    </source>
</evidence>
<dbReference type="InterPro" id="IPR036010">
    <property type="entry name" value="2Fe-2S_ferredoxin-like_sf"/>
</dbReference>
<dbReference type="PANTHER" id="PTHR44379">
    <property type="entry name" value="OXIDOREDUCTASE WITH IRON-SULFUR SUBUNIT"/>
    <property type="match status" value="1"/>
</dbReference>
<dbReference type="SUPFAM" id="SSF54292">
    <property type="entry name" value="2Fe-2S ferredoxin-like"/>
    <property type="match status" value="1"/>
</dbReference>
<proteinExistence type="predicted"/>
<keyword evidence="4" id="KW-0408">Iron</keyword>
<dbReference type="Pfam" id="PF01799">
    <property type="entry name" value="Fer2_2"/>
    <property type="match status" value="1"/>
</dbReference>
<gene>
    <name evidence="8" type="ORF">HYZ11_18090</name>
</gene>
<evidence type="ECO:0000256" key="6">
    <source>
        <dbReference type="SAM" id="MobiDB-lite"/>
    </source>
</evidence>
<dbReference type="InterPro" id="IPR006058">
    <property type="entry name" value="2Fe2S_fd_BS"/>
</dbReference>
<dbReference type="PROSITE" id="PS00197">
    <property type="entry name" value="2FE2S_FER_1"/>
    <property type="match status" value="1"/>
</dbReference>
<dbReference type="PROSITE" id="PS51085">
    <property type="entry name" value="2FE2S_FER_2"/>
    <property type="match status" value="1"/>
</dbReference>
<dbReference type="InterPro" id="IPR002888">
    <property type="entry name" value="2Fe-2S-bd"/>
</dbReference>
<dbReference type="AlphaFoldDB" id="A0A932MQC4"/>
<dbReference type="Gene3D" id="1.10.150.120">
    <property type="entry name" value="[2Fe-2S]-binding domain"/>
    <property type="match status" value="1"/>
</dbReference>
<keyword evidence="2" id="KW-0479">Metal-binding</keyword>
<name>A0A932MQC4_UNCTE</name>
<dbReference type="InterPro" id="IPR001041">
    <property type="entry name" value="2Fe-2S_ferredoxin-type"/>
</dbReference>
<dbReference type="Proteomes" id="UP000782312">
    <property type="component" value="Unassembled WGS sequence"/>
</dbReference>
<dbReference type="PANTHER" id="PTHR44379:SF5">
    <property type="entry name" value="OXIDOREDUCTASE WITH IRON-SULFUR SUBUNIT"/>
    <property type="match status" value="1"/>
</dbReference>
<evidence type="ECO:0000256" key="4">
    <source>
        <dbReference type="ARBA" id="ARBA00023004"/>
    </source>
</evidence>
<dbReference type="SUPFAM" id="SSF47741">
    <property type="entry name" value="CO dehydrogenase ISP C-domain like"/>
    <property type="match status" value="1"/>
</dbReference>
<keyword evidence="3" id="KW-0560">Oxidoreductase</keyword>